<keyword evidence="2" id="KW-1185">Reference proteome</keyword>
<dbReference type="InterPro" id="IPR009003">
    <property type="entry name" value="Peptidase_S1_PA"/>
</dbReference>
<dbReference type="Proteomes" id="UP000054097">
    <property type="component" value="Unassembled WGS sequence"/>
</dbReference>
<accession>A0A0C3BN17</accession>
<dbReference type="OrthoDB" id="5424209at2759"/>
<name>A0A0C3BN17_SERVB</name>
<sequence length="593" mass="65652">SFFPLLFLPVTSVEIPQEFLDACKNVAYWENAPSPIPANFWVDPFAPDPTYTTAPYSVSKPESIFYYSGLPSGPVLVYRTGTKPWKRPTGPEAYRELKDVLPVFGHEILTVWDDLGPKICECLDSVQITWTSVDVVRFAVVGEVPGPPVLWIGVMPNKVSAEDAHTAAVGCLKLLDSYNLTDIEVEFRESVFVRYAGPKLLKSVSSFNATAGVHAPLTPALGLQIAARATPYAEGTGGLYISDGDKVYVLSARHVLLPPNEGDNELYDRTNGRGPRREVLLAGPEAFQTLLRSIMVKIARHHTMVDLHKRQLDGLTEMDAEYRTKIEGELKKAAAAMITLNQFHDEVTKYWSEENQRVLGHIAYSPPITVGTGAEAYTEDWGLVELNRDKIDWDNFKGNVIDLGMDIRVPDFVRRIDPVHGHRSFQYPCDRLLPLRGVIEEDEMRCPKMRDADEEPRLIVTKSGYATGVTIGCATGANSFVREYFPDGRHQTSMEWPILPYDHKAGVFSTKGDSGAVIVDSQGRIGGLLTGGTGKNERTDVTYATPFSWLLQRIKTHLPNADLYQPTALDVVTSTQDTGDAGLPDMFLNSSDS</sequence>
<evidence type="ECO:0000313" key="2">
    <source>
        <dbReference type="Proteomes" id="UP000054097"/>
    </source>
</evidence>
<proteinExistence type="predicted"/>
<organism evidence="1 2">
    <name type="scientific">Serendipita vermifera MAFF 305830</name>
    <dbReference type="NCBI Taxonomy" id="933852"/>
    <lineage>
        <taxon>Eukaryota</taxon>
        <taxon>Fungi</taxon>
        <taxon>Dikarya</taxon>
        <taxon>Basidiomycota</taxon>
        <taxon>Agaricomycotina</taxon>
        <taxon>Agaricomycetes</taxon>
        <taxon>Sebacinales</taxon>
        <taxon>Serendipitaceae</taxon>
        <taxon>Serendipita</taxon>
    </lineage>
</organism>
<dbReference type="EMBL" id="KN824278">
    <property type="protein sequence ID" value="KIM33494.1"/>
    <property type="molecule type" value="Genomic_DNA"/>
</dbReference>
<gene>
    <name evidence="1" type="ORF">M408DRAFT_155554</name>
</gene>
<reference evidence="2" key="2">
    <citation type="submission" date="2015-01" db="EMBL/GenBank/DDBJ databases">
        <title>Evolutionary Origins and Diversification of the Mycorrhizal Mutualists.</title>
        <authorList>
            <consortium name="DOE Joint Genome Institute"/>
            <consortium name="Mycorrhizal Genomics Consortium"/>
            <person name="Kohler A."/>
            <person name="Kuo A."/>
            <person name="Nagy L.G."/>
            <person name="Floudas D."/>
            <person name="Copeland A."/>
            <person name="Barry K.W."/>
            <person name="Cichocki N."/>
            <person name="Veneault-Fourrey C."/>
            <person name="LaButti K."/>
            <person name="Lindquist E.A."/>
            <person name="Lipzen A."/>
            <person name="Lundell T."/>
            <person name="Morin E."/>
            <person name="Murat C."/>
            <person name="Riley R."/>
            <person name="Ohm R."/>
            <person name="Sun H."/>
            <person name="Tunlid A."/>
            <person name="Henrissat B."/>
            <person name="Grigoriev I.V."/>
            <person name="Hibbett D.S."/>
            <person name="Martin F."/>
        </authorList>
    </citation>
    <scope>NUCLEOTIDE SEQUENCE [LARGE SCALE GENOMIC DNA]</scope>
    <source>
        <strain evidence="2">MAFF 305830</strain>
    </source>
</reference>
<reference evidence="1 2" key="1">
    <citation type="submission" date="2014-04" db="EMBL/GenBank/DDBJ databases">
        <authorList>
            <consortium name="DOE Joint Genome Institute"/>
            <person name="Kuo A."/>
            <person name="Zuccaro A."/>
            <person name="Kohler A."/>
            <person name="Nagy L.G."/>
            <person name="Floudas D."/>
            <person name="Copeland A."/>
            <person name="Barry K.W."/>
            <person name="Cichocki N."/>
            <person name="Veneault-Fourrey C."/>
            <person name="LaButti K."/>
            <person name="Lindquist E.A."/>
            <person name="Lipzen A."/>
            <person name="Lundell T."/>
            <person name="Morin E."/>
            <person name="Murat C."/>
            <person name="Sun H."/>
            <person name="Tunlid A."/>
            <person name="Henrissat B."/>
            <person name="Grigoriev I.V."/>
            <person name="Hibbett D.S."/>
            <person name="Martin F."/>
            <person name="Nordberg H.P."/>
            <person name="Cantor M.N."/>
            <person name="Hua S.X."/>
        </authorList>
    </citation>
    <scope>NUCLEOTIDE SEQUENCE [LARGE SCALE GENOMIC DNA]</scope>
    <source>
        <strain evidence="1 2">MAFF 305830</strain>
    </source>
</reference>
<evidence type="ECO:0000313" key="1">
    <source>
        <dbReference type="EMBL" id="KIM33494.1"/>
    </source>
</evidence>
<evidence type="ECO:0008006" key="3">
    <source>
        <dbReference type="Google" id="ProtNLM"/>
    </source>
</evidence>
<protein>
    <recommendedName>
        <fullName evidence="3">Peptidase S1 domain-containing protein</fullName>
    </recommendedName>
</protein>
<dbReference type="SUPFAM" id="SSF50494">
    <property type="entry name" value="Trypsin-like serine proteases"/>
    <property type="match status" value="1"/>
</dbReference>
<dbReference type="HOGENOM" id="CLU_024804_0_0_1"/>
<dbReference type="AlphaFoldDB" id="A0A0C3BN17"/>
<feature type="non-terminal residue" evidence="1">
    <location>
        <position position="1"/>
    </location>
</feature>